<dbReference type="EMBL" id="CP029788">
    <property type="protein sequence ID" value="AWT47267.1"/>
    <property type="molecule type" value="Genomic_DNA"/>
</dbReference>
<name>A0A2U9PC71_STRAS</name>
<evidence type="ECO:0000313" key="2">
    <source>
        <dbReference type="EMBL" id="AWT47267.1"/>
    </source>
</evidence>
<dbReference type="OrthoDB" id="4237735at2"/>
<feature type="signal peptide" evidence="1">
    <location>
        <begin position="1"/>
        <end position="25"/>
    </location>
</feature>
<proteinExistence type="predicted"/>
<feature type="chain" id="PRO_5039649832" description="Secreted protein" evidence="1">
    <location>
        <begin position="26"/>
        <end position="124"/>
    </location>
</feature>
<accession>A0A2U9PC71</accession>
<dbReference type="RefSeq" id="WP_110635532.1">
    <property type="nucleotide sequence ID" value="NZ_CP029788.1"/>
</dbReference>
<evidence type="ECO:0000313" key="3">
    <source>
        <dbReference type="Proteomes" id="UP000247634"/>
    </source>
</evidence>
<keyword evidence="3" id="KW-1185">Reference proteome</keyword>
<dbReference type="Proteomes" id="UP000247634">
    <property type="component" value="Chromosome"/>
</dbReference>
<evidence type="ECO:0000256" key="1">
    <source>
        <dbReference type="SAM" id="SignalP"/>
    </source>
</evidence>
<reference evidence="2 3" key="1">
    <citation type="submission" date="2018-06" db="EMBL/GenBank/DDBJ databases">
        <title>The complete genome sequence of a nosiheptide producer Streptomyces actuosus ATCC 25421: deducing the ability of producing a new class III lantibiotics.</title>
        <authorList>
            <person name="Liu W."/>
            <person name="Sun F."/>
            <person name="Hu Y."/>
        </authorList>
    </citation>
    <scope>NUCLEOTIDE SEQUENCE [LARGE SCALE GENOMIC DNA]</scope>
    <source>
        <strain evidence="2 3">ATCC 25421</strain>
    </source>
</reference>
<dbReference type="KEGG" id="sact:DMT42_36815"/>
<sequence>MSKNIAARTAVATAGLALAATGVLASPGTASAGTNGQQISYTDHATPGVRHSIELYGYNQNGEESLGCFNIDSGGTTKISGWWWRGDLTVKAYNSYDCQNRYSWGTHVAVPYSQSDDWFPVTGY</sequence>
<evidence type="ECO:0008006" key="4">
    <source>
        <dbReference type="Google" id="ProtNLM"/>
    </source>
</evidence>
<dbReference type="AlphaFoldDB" id="A0A2U9PC71"/>
<organism evidence="2 3">
    <name type="scientific">Streptomyces actuosus</name>
    <dbReference type="NCBI Taxonomy" id="1885"/>
    <lineage>
        <taxon>Bacteria</taxon>
        <taxon>Bacillati</taxon>
        <taxon>Actinomycetota</taxon>
        <taxon>Actinomycetes</taxon>
        <taxon>Kitasatosporales</taxon>
        <taxon>Streptomycetaceae</taxon>
        <taxon>Streptomyces</taxon>
    </lineage>
</organism>
<protein>
    <recommendedName>
        <fullName evidence="4">Secreted protein</fullName>
    </recommendedName>
</protein>
<keyword evidence="1" id="KW-0732">Signal</keyword>
<gene>
    <name evidence="2" type="ORF">DMT42_36815</name>
</gene>